<dbReference type="InterPro" id="IPR006638">
    <property type="entry name" value="Elp3/MiaA/NifB-like_rSAM"/>
</dbReference>
<proteinExistence type="predicted"/>
<name>K9WEV3_9CYAN</name>
<dbReference type="Proteomes" id="UP000010471">
    <property type="component" value="Chromosome"/>
</dbReference>
<dbReference type="SUPFAM" id="SSF102114">
    <property type="entry name" value="Radical SAM enzymes"/>
    <property type="match status" value="1"/>
</dbReference>
<keyword evidence="7" id="KW-1185">Reference proteome</keyword>
<keyword evidence="2" id="KW-0479">Metal-binding</keyword>
<reference evidence="6 7" key="1">
    <citation type="submission" date="2012-06" db="EMBL/GenBank/DDBJ databases">
        <title>Finished chromosome of genome of Microcoleus sp. PCC 7113.</title>
        <authorList>
            <consortium name="US DOE Joint Genome Institute"/>
            <person name="Gugger M."/>
            <person name="Coursin T."/>
            <person name="Rippka R."/>
            <person name="Tandeau De Marsac N."/>
            <person name="Huntemann M."/>
            <person name="Wei C.-L."/>
            <person name="Han J."/>
            <person name="Detter J.C."/>
            <person name="Han C."/>
            <person name="Tapia R."/>
            <person name="Chen A."/>
            <person name="Kyrpides N."/>
            <person name="Mavromatis K."/>
            <person name="Markowitz V."/>
            <person name="Szeto E."/>
            <person name="Ivanova N."/>
            <person name="Pagani I."/>
            <person name="Pati A."/>
            <person name="Goodwin L."/>
            <person name="Nordberg H.P."/>
            <person name="Cantor M.N."/>
            <person name="Hua S.X."/>
            <person name="Woyke T."/>
            <person name="Kerfeld C.A."/>
        </authorList>
    </citation>
    <scope>NUCLEOTIDE SEQUENCE [LARGE SCALE GENOMIC DNA]</scope>
    <source>
        <strain evidence="6 7">PCC 7113</strain>
    </source>
</reference>
<dbReference type="GO" id="GO:0051536">
    <property type="term" value="F:iron-sulfur cluster binding"/>
    <property type="evidence" value="ECO:0007669"/>
    <property type="project" value="UniProtKB-KW"/>
</dbReference>
<keyword evidence="1" id="KW-0949">S-adenosyl-L-methionine</keyword>
<dbReference type="OrthoDB" id="5170147at2"/>
<keyword evidence="3" id="KW-0408">Iron</keyword>
<dbReference type="STRING" id="1173027.Mic7113_2965"/>
<protein>
    <submittedName>
        <fullName evidence="6">Putative Fe-S oxidoreductase</fullName>
    </submittedName>
</protein>
<evidence type="ECO:0000256" key="4">
    <source>
        <dbReference type="ARBA" id="ARBA00023014"/>
    </source>
</evidence>
<dbReference type="Gene3D" id="3.20.20.70">
    <property type="entry name" value="Aldolase class I"/>
    <property type="match status" value="1"/>
</dbReference>
<dbReference type="InterPro" id="IPR058240">
    <property type="entry name" value="rSAM_sf"/>
</dbReference>
<dbReference type="eggNOG" id="COG1244">
    <property type="taxonomic scope" value="Bacteria"/>
</dbReference>
<dbReference type="GO" id="GO:0046872">
    <property type="term" value="F:metal ion binding"/>
    <property type="evidence" value="ECO:0007669"/>
    <property type="project" value="UniProtKB-KW"/>
</dbReference>
<dbReference type="Pfam" id="PF04055">
    <property type="entry name" value="Radical_SAM"/>
    <property type="match status" value="1"/>
</dbReference>
<dbReference type="KEGG" id="mic:Mic7113_2965"/>
<dbReference type="SMART" id="SM00729">
    <property type="entry name" value="Elp3"/>
    <property type="match status" value="1"/>
</dbReference>
<dbReference type="InterPro" id="IPR007197">
    <property type="entry name" value="rSAM"/>
</dbReference>
<gene>
    <name evidence="6" type="ORF">Mic7113_2965</name>
</gene>
<evidence type="ECO:0000256" key="2">
    <source>
        <dbReference type="ARBA" id="ARBA00022723"/>
    </source>
</evidence>
<organism evidence="6 7">
    <name type="scientific">Allocoleopsis franciscana PCC 7113</name>
    <dbReference type="NCBI Taxonomy" id="1173027"/>
    <lineage>
        <taxon>Bacteria</taxon>
        <taxon>Bacillati</taxon>
        <taxon>Cyanobacteriota</taxon>
        <taxon>Cyanophyceae</taxon>
        <taxon>Coleofasciculales</taxon>
        <taxon>Coleofasciculaceae</taxon>
        <taxon>Allocoleopsis</taxon>
        <taxon>Allocoleopsis franciscana</taxon>
    </lineage>
</organism>
<dbReference type="InterPro" id="IPR005909">
    <property type="entry name" value="RaSEA"/>
</dbReference>
<dbReference type="CDD" id="cd01335">
    <property type="entry name" value="Radical_SAM"/>
    <property type="match status" value="1"/>
</dbReference>
<dbReference type="PIRSF" id="PIRSF004954">
    <property type="entry name" value="Radical_SAM"/>
    <property type="match status" value="1"/>
</dbReference>
<dbReference type="AlphaFoldDB" id="K9WEV3"/>
<dbReference type="SFLD" id="SFLDS00029">
    <property type="entry name" value="Radical_SAM"/>
    <property type="match status" value="1"/>
</dbReference>
<sequence length="326" mass="37492">MESQDKILRPIYLSKRTFLGLKDLVIAFYAQKCPFQCSYCSLPTKSHPEPLPVKKIKQQIDWSFEQYADELSSFQQLSVGNEGSILDRERFPKEAIVYLLEQARAISSLKVLSLETRPEYILPATLEDIFHLTHAEIIDVTVGFETQDDYLREVILNKTIRRKNFEAKIKLLGEMGVRLTSYVLLKPGPTMTEKEGINEAILTIEYLAGVCQKFGTDLVIYLNPVYVAKGTPLAKAFSLHQYKPVRIQSVVEVIAETRDLNVPIYTGLWSENNTDGYGDYTVHKDYQPETRNALKQFNKTQDFALLQLFYQSKLDDRQYQSQLILL</sequence>
<dbReference type="HOGENOM" id="CLU_852083_0_0_3"/>
<evidence type="ECO:0000313" key="6">
    <source>
        <dbReference type="EMBL" id="AFZ18738.1"/>
    </source>
</evidence>
<evidence type="ECO:0000313" key="7">
    <source>
        <dbReference type="Proteomes" id="UP000010471"/>
    </source>
</evidence>
<dbReference type="InterPro" id="IPR013785">
    <property type="entry name" value="Aldolase_TIM"/>
</dbReference>
<feature type="domain" description="Elp3/MiaA/NifB-like radical SAM core" evidence="5">
    <location>
        <begin position="25"/>
        <end position="256"/>
    </location>
</feature>
<evidence type="ECO:0000256" key="1">
    <source>
        <dbReference type="ARBA" id="ARBA00022691"/>
    </source>
</evidence>
<accession>K9WEV3</accession>
<dbReference type="EMBL" id="CP003630">
    <property type="protein sequence ID" value="AFZ18738.1"/>
    <property type="molecule type" value="Genomic_DNA"/>
</dbReference>
<keyword evidence="4" id="KW-0411">Iron-sulfur</keyword>
<dbReference type="RefSeq" id="WP_015182887.1">
    <property type="nucleotide sequence ID" value="NC_019738.1"/>
</dbReference>
<evidence type="ECO:0000259" key="5">
    <source>
        <dbReference type="SMART" id="SM00729"/>
    </source>
</evidence>
<evidence type="ECO:0000256" key="3">
    <source>
        <dbReference type="ARBA" id="ARBA00023004"/>
    </source>
</evidence>
<dbReference type="GO" id="GO:0003824">
    <property type="term" value="F:catalytic activity"/>
    <property type="evidence" value="ECO:0007669"/>
    <property type="project" value="InterPro"/>
</dbReference>